<evidence type="ECO:0000259" key="1">
    <source>
        <dbReference type="PROSITE" id="PS50848"/>
    </source>
</evidence>
<dbReference type="RefSeq" id="WP_062384697.1">
    <property type="nucleotide sequence ID" value="NZ_CP014544.1"/>
</dbReference>
<dbReference type="InterPro" id="IPR028347">
    <property type="entry name" value="START_dom_prot"/>
</dbReference>
<reference evidence="2 3" key="1">
    <citation type="submission" date="2015-12" db="EMBL/GenBank/DDBJ databases">
        <authorList>
            <person name="Shamseldin A."/>
            <person name="Moawad H."/>
            <person name="Abd El-Rahim W.M."/>
            <person name="Sadowsky M.J."/>
        </authorList>
    </citation>
    <scope>NUCLEOTIDE SEQUENCE [LARGE SCALE GENOMIC DNA]</scope>
    <source>
        <strain evidence="2 3">SM2</strain>
    </source>
</reference>
<accession>A0A127MAH0</accession>
<dbReference type="EMBL" id="CP014544">
    <property type="protein sequence ID" value="AMO70168.1"/>
    <property type="molecule type" value="Genomic_DNA"/>
</dbReference>
<proteinExistence type="predicted"/>
<dbReference type="InterPro" id="IPR023393">
    <property type="entry name" value="START-like_dom_sf"/>
</dbReference>
<dbReference type="STRING" id="1470434.AZF00_18485"/>
<feature type="domain" description="START" evidence="1">
    <location>
        <begin position="56"/>
        <end position="242"/>
    </location>
</feature>
<dbReference type="Proteomes" id="UP000074119">
    <property type="component" value="Chromosome"/>
</dbReference>
<dbReference type="GO" id="GO:0008289">
    <property type="term" value="F:lipid binding"/>
    <property type="evidence" value="ECO:0007669"/>
    <property type="project" value="InterPro"/>
</dbReference>
<dbReference type="Gene3D" id="3.30.530.20">
    <property type="match status" value="1"/>
</dbReference>
<dbReference type="PIRSF" id="PIRSF039033">
    <property type="entry name" value="START_dom"/>
    <property type="match status" value="1"/>
</dbReference>
<protein>
    <recommendedName>
        <fullName evidence="1">START domain-containing protein</fullName>
    </recommendedName>
</protein>
<dbReference type="SMART" id="SM00234">
    <property type="entry name" value="START"/>
    <property type="match status" value="1"/>
</dbReference>
<dbReference type="Pfam" id="PF01852">
    <property type="entry name" value="START"/>
    <property type="match status" value="1"/>
</dbReference>
<organism evidence="2 3">
    <name type="scientific">Zhongshania aliphaticivorans</name>
    <dbReference type="NCBI Taxonomy" id="1470434"/>
    <lineage>
        <taxon>Bacteria</taxon>
        <taxon>Pseudomonadati</taxon>
        <taxon>Pseudomonadota</taxon>
        <taxon>Gammaproteobacteria</taxon>
        <taxon>Cellvibrionales</taxon>
        <taxon>Spongiibacteraceae</taxon>
        <taxon>Zhongshania</taxon>
    </lineage>
</organism>
<dbReference type="SUPFAM" id="SSF55961">
    <property type="entry name" value="Bet v1-like"/>
    <property type="match status" value="1"/>
</dbReference>
<evidence type="ECO:0000313" key="3">
    <source>
        <dbReference type="Proteomes" id="UP000074119"/>
    </source>
</evidence>
<dbReference type="KEGG" id="zal:AZF00_18485"/>
<name>A0A127MAH0_9GAMM</name>
<sequence>MNIIYCFKRDLAKALTIFILGIASNYPTTALADSSNQVCSLQLPTPEASNSTHDSWELSETKKDLEIFVKTVSGSDYKAVRAVMKIDATAPSVFSAFGSDFTKPNGCSEWRSQCKKSKVIETISEQSNVIYLVLDLPWPIADRDLVLKYRVDEFQNTGMRRLYGETVDNSYPQQGLIRAQSTLLYCIKPNGDNGTDVIYEMHTLLNGDVPTSLFNSQLVESTVKEMLALKASALKAEMKKAN</sequence>
<gene>
    <name evidence="2" type="ORF">AZF00_18485</name>
</gene>
<dbReference type="PROSITE" id="PS50848">
    <property type="entry name" value="START"/>
    <property type="match status" value="1"/>
</dbReference>
<dbReference type="InterPro" id="IPR002913">
    <property type="entry name" value="START_lipid-bd_dom"/>
</dbReference>
<dbReference type="AlphaFoldDB" id="A0A127MAH0"/>
<evidence type="ECO:0000313" key="2">
    <source>
        <dbReference type="EMBL" id="AMO70168.1"/>
    </source>
</evidence>